<dbReference type="EMBL" id="CAMXCT010003680">
    <property type="protein sequence ID" value="CAI4005751.1"/>
    <property type="molecule type" value="Genomic_DNA"/>
</dbReference>
<evidence type="ECO:0000256" key="2">
    <source>
        <dbReference type="ARBA" id="ARBA00008974"/>
    </source>
</evidence>
<dbReference type="Gene3D" id="1.10.4160.10">
    <property type="entry name" value="Hydantoin permease"/>
    <property type="match status" value="1"/>
</dbReference>
<sequence>MEEGSSQDSDETDETDPDVPVETEPKWGSDFALGRVPRSMRYSWVSMAMEQVAQGGCIAVVVIGAQLGHKMTERNAILAVIIGNLILAVICIAVGMIGCREGMTTAMIARWTGFGVTGTAILSVAIAGSLVGWFGIQAEIAGEGLEVILPLKMPWLWTIANGAVLTIVAAFGFRYIVGVAWVTGPAFFIVVIWACVTSIQDPPLTKEVNDAELSLLQGTGIVVGGYIVGSIVVSDVFRFSRSKRAVVSQVMLPRTLSIVAYMIVGVIVARACGSEDVINIMNKSVGIGAVVIVVAGEMVINCTNLYFSGLAIVAFFDTCGCHIPRPLVTIACGIIGSAAGAMGILKRFINFLEVLAVAFPPVAGIMCCEYFVVKAFRVNFDETRPSGEMPKSAPAFLPLSIVSWLSATLLGHFLEGMPYLYSLFGAAFVYAIGNCLGLNIVIQNCPTNIFRNSNN</sequence>
<dbReference type="InterPro" id="IPR030191">
    <property type="entry name" value="CodB"/>
</dbReference>
<keyword evidence="4 7" id="KW-1133">Transmembrane helix</keyword>
<comment type="subcellular location">
    <subcellularLocation>
        <location evidence="1">Membrane</location>
        <topology evidence="1">Multi-pass membrane protein</topology>
    </subcellularLocation>
</comment>
<dbReference type="GO" id="GO:0015209">
    <property type="term" value="F:cytosine transmembrane transporter activity"/>
    <property type="evidence" value="ECO:0007669"/>
    <property type="project" value="InterPro"/>
</dbReference>
<dbReference type="PANTHER" id="PTHR30569">
    <property type="entry name" value="CYTOSINE TRANSPORTER CODB"/>
    <property type="match status" value="1"/>
</dbReference>
<feature type="region of interest" description="Disordered" evidence="6">
    <location>
        <begin position="1"/>
        <end position="28"/>
    </location>
</feature>
<reference evidence="8" key="1">
    <citation type="submission" date="2022-10" db="EMBL/GenBank/DDBJ databases">
        <authorList>
            <person name="Chen Y."/>
            <person name="Dougan E. K."/>
            <person name="Chan C."/>
            <person name="Rhodes N."/>
            <person name="Thang M."/>
        </authorList>
    </citation>
    <scope>NUCLEOTIDE SEQUENCE</scope>
</reference>
<evidence type="ECO:0000256" key="4">
    <source>
        <dbReference type="ARBA" id="ARBA00022989"/>
    </source>
</evidence>
<dbReference type="PANTHER" id="PTHR30569:SF0">
    <property type="entry name" value="CYTOSINE PERMEASE"/>
    <property type="match status" value="1"/>
</dbReference>
<feature type="transmembrane region" description="Helical" evidence="7">
    <location>
        <begin position="111"/>
        <end position="135"/>
    </location>
</feature>
<feature type="transmembrane region" description="Helical" evidence="7">
    <location>
        <begin position="327"/>
        <end position="345"/>
    </location>
</feature>
<accession>A0A9P1D9M3</accession>
<proteinExistence type="inferred from homology"/>
<evidence type="ECO:0000256" key="6">
    <source>
        <dbReference type="SAM" id="MobiDB-lite"/>
    </source>
</evidence>
<dbReference type="Pfam" id="PF02133">
    <property type="entry name" value="Transp_cyt_pur"/>
    <property type="match status" value="1"/>
</dbReference>
<evidence type="ECO:0000313" key="10">
    <source>
        <dbReference type="Proteomes" id="UP001152797"/>
    </source>
</evidence>
<feature type="transmembrane region" description="Helical" evidence="7">
    <location>
        <begin position="351"/>
        <end position="372"/>
    </location>
</feature>
<keyword evidence="5 7" id="KW-0472">Membrane</keyword>
<dbReference type="AlphaFoldDB" id="A0A9P1D9M3"/>
<keyword evidence="3 7" id="KW-0812">Transmembrane</keyword>
<comment type="similarity">
    <text evidence="2">Belongs to the purine-cytosine permease (2.A.39) family.</text>
</comment>
<name>A0A9P1D9M3_9DINO</name>
<feature type="transmembrane region" description="Helical" evidence="7">
    <location>
        <begin position="289"/>
        <end position="315"/>
    </location>
</feature>
<evidence type="ECO:0000313" key="9">
    <source>
        <dbReference type="EMBL" id="CAL4793063.1"/>
    </source>
</evidence>
<reference evidence="9 10" key="2">
    <citation type="submission" date="2024-05" db="EMBL/GenBank/DDBJ databases">
        <authorList>
            <person name="Chen Y."/>
            <person name="Shah S."/>
            <person name="Dougan E. K."/>
            <person name="Thang M."/>
            <person name="Chan C."/>
        </authorList>
    </citation>
    <scope>NUCLEOTIDE SEQUENCE [LARGE SCALE GENOMIC DNA]</scope>
</reference>
<evidence type="ECO:0000256" key="7">
    <source>
        <dbReference type="SAM" id="Phobius"/>
    </source>
</evidence>
<feature type="transmembrane region" description="Helical" evidence="7">
    <location>
        <begin position="251"/>
        <end position="269"/>
    </location>
</feature>
<feature type="compositionally biased region" description="Acidic residues" evidence="6">
    <location>
        <begin position="1"/>
        <end position="21"/>
    </location>
</feature>
<comment type="caution">
    <text evidence="8">The sequence shown here is derived from an EMBL/GenBank/DDBJ whole genome shotgun (WGS) entry which is preliminary data.</text>
</comment>
<feature type="transmembrane region" description="Helical" evidence="7">
    <location>
        <begin position="393"/>
        <end position="413"/>
    </location>
</feature>
<dbReference type="EMBL" id="CAMXCT030003680">
    <property type="protein sequence ID" value="CAL4793063.1"/>
    <property type="molecule type" value="Genomic_DNA"/>
</dbReference>
<evidence type="ECO:0000313" key="8">
    <source>
        <dbReference type="EMBL" id="CAI4005751.1"/>
    </source>
</evidence>
<protein>
    <submittedName>
        <fullName evidence="9">Pentatricopeptide repeat-containing protein, chloroplastic</fullName>
    </submittedName>
</protein>
<feature type="transmembrane region" description="Helical" evidence="7">
    <location>
        <begin position="155"/>
        <end position="173"/>
    </location>
</feature>
<dbReference type="GO" id="GO:0005886">
    <property type="term" value="C:plasma membrane"/>
    <property type="evidence" value="ECO:0007669"/>
    <property type="project" value="TreeGrafter"/>
</dbReference>
<evidence type="ECO:0000256" key="1">
    <source>
        <dbReference type="ARBA" id="ARBA00004141"/>
    </source>
</evidence>
<dbReference type="InterPro" id="IPR001248">
    <property type="entry name" value="Pur-cyt_permease"/>
</dbReference>
<evidence type="ECO:0000256" key="3">
    <source>
        <dbReference type="ARBA" id="ARBA00022692"/>
    </source>
</evidence>
<evidence type="ECO:0000256" key="5">
    <source>
        <dbReference type="ARBA" id="ARBA00023136"/>
    </source>
</evidence>
<gene>
    <name evidence="8" type="ORF">C1SCF055_LOCUS31451</name>
</gene>
<feature type="transmembrane region" description="Helical" evidence="7">
    <location>
        <begin position="219"/>
        <end position="239"/>
    </location>
</feature>
<keyword evidence="10" id="KW-1185">Reference proteome</keyword>
<feature type="transmembrane region" description="Helical" evidence="7">
    <location>
        <begin position="419"/>
        <end position="442"/>
    </location>
</feature>
<dbReference type="OrthoDB" id="444076at2759"/>
<feature type="transmembrane region" description="Helical" evidence="7">
    <location>
        <begin position="180"/>
        <end position="199"/>
    </location>
</feature>
<feature type="transmembrane region" description="Helical" evidence="7">
    <location>
        <begin position="77"/>
        <end position="99"/>
    </location>
</feature>
<dbReference type="Proteomes" id="UP001152797">
    <property type="component" value="Unassembled WGS sequence"/>
</dbReference>
<dbReference type="EMBL" id="CAMXCT020003680">
    <property type="protein sequence ID" value="CAL1159126.1"/>
    <property type="molecule type" value="Genomic_DNA"/>
</dbReference>
<feature type="transmembrane region" description="Helical" evidence="7">
    <location>
        <begin position="44"/>
        <end position="65"/>
    </location>
</feature>
<organism evidence="8">
    <name type="scientific">Cladocopium goreaui</name>
    <dbReference type="NCBI Taxonomy" id="2562237"/>
    <lineage>
        <taxon>Eukaryota</taxon>
        <taxon>Sar</taxon>
        <taxon>Alveolata</taxon>
        <taxon>Dinophyceae</taxon>
        <taxon>Suessiales</taxon>
        <taxon>Symbiodiniaceae</taxon>
        <taxon>Cladocopium</taxon>
    </lineage>
</organism>